<dbReference type="EMBL" id="REGN01004946">
    <property type="protein sequence ID" value="RNA15437.1"/>
    <property type="molecule type" value="Genomic_DNA"/>
</dbReference>
<organism evidence="1 2">
    <name type="scientific">Brachionus plicatilis</name>
    <name type="common">Marine rotifer</name>
    <name type="synonym">Brachionus muelleri</name>
    <dbReference type="NCBI Taxonomy" id="10195"/>
    <lineage>
        <taxon>Eukaryota</taxon>
        <taxon>Metazoa</taxon>
        <taxon>Spiralia</taxon>
        <taxon>Gnathifera</taxon>
        <taxon>Rotifera</taxon>
        <taxon>Eurotatoria</taxon>
        <taxon>Monogononta</taxon>
        <taxon>Pseudotrocha</taxon>
        <taxon>Ploima</taxon>
        <taxon>Brachionidae</taxon>
        <taxon>Brachionus</taxon>
    </lineage>
</organism>
<name>A0A3M7QVP0_BRAPC</name>
<gene>
    <name evidence="1" type="ORF">BpHYR1_052424</name>
</gene>
<sequence length="59" mass="7006">MQDNLLPKSDSDYQLKNVRHHFDQYLSSNLNLVMIQISKLKIQSKELSRQQMGDTRKDK</sequence>
<protein>
    <submittedName>
        <fullName evidence="1">Uncharacterized protein</fullName>
    </submittedName>
</protein>
<comment type="caution">
    <text evidence="1">The sequence shown here is derived from an EMBL/GenBank/DDBJ whole genome shotgun (WGS) entry which is preliminary data.</text>
</comment>
<proteinExistence type="predicted"/>
<accession>A0A3M7QVP0</accession>
<dbReference type="AlphaFoldDB" id="A0A3M7QVP0"/>
<dbReference type="Proteomes" id="UP000276133">
    <property type="component" value="Unassembled WGS sequence"/>
</dbReference>
<reference evidence="1 2" key="1">
    <citation type="journal article" date="2018" name="Sci. Rep.">
        <title>Genomic signatures of local adaptation to the degree of environmental predictability in rotifers.</title>
        <authorList>
            <person name="Franch-Gras L."/>
            <person name="Hahn C."/>
            <person name="Garcia-Roger E.M."/>
            <person name="Carmona M.J."/>
            <person name="Serra M."/>
            <person name="Gomez A."/>
        </authorList>
    </citation>
    <scope>NUCLEOTIDE SEQUENCE [LARGE SCALE GENOMIC DNA]</scope>
    <source>
        <strain evidence="1">HYR1</strain>
    </source>
</reference>
<keyword evidence="2" id="KW-1185">Reference proteome</keyword>
<evidence type="ECO:0000313" key="2">
    <source>
        <dbReference type="Proteomes" id="UP000276133"/>
    </source>
</evidence>
<evidence type="ECO:0000313" key="1">
    <source>
        <dbReference type="EMBL" id="RNA15437.1"/>
    </source>
</evidence>